<dbReference type="PROSITE" id="PS51377">
    <property type="entry name" value="KIND"/>
    <property type="match status" value="1"/>
</dbReference>
<dbReference type="GO" id="GO:0003779">
    <property type="term" value="F:actin binding"/>
    <property type="evidence" value="ECO:0007669"/>
    <property type="project" value="UniProtKB-KW"/>
</dbReference>
<dbReference type="PANTHER" id="PTHR21345">
    <property type="entry name" value="SPIRE"/>
    <property type="match status" value="1"/>
</dbReference>
<dbReference type="GO" id="GO:0005856">
    <property type="term" value="C:cytoskeleton"/>
    <property type="evidence" value="ECO:0007669"/>
    <property type="project" value="UniProtKB-SubCell"/>
</dbReference>
<evidence type="ECO:0000313" key="16">
    <source>
        <dbReference type="Proteomes" id="UP000694404"/>
    </source>
</evidence>
<dbReference type="Ensembl" id="ENSCABT00000003653.1">
    <property type="protein sequence ID" value="ENSCABP00000003361.1"/>
    <property type="gene ID" value="ENSCABG00000002564.1"/>
</dbReference>
<dbReference type="GeneTree" id="ENSGT00960000189323"/>
<evidence type="ECO:0000259" key="14">
    <source>
        <dbReference type="PROSITE" id="PS51377"/>
    </source>
</evidence>
<evidence type="ECO:0000256" key="3">
    <source>
        <dbReference type="ARBA" id="ARBA00004413"/>
    </source>
</evidence>
<accession>A0A8C0G3V3</accession>
<evidence type="ECO:0000256" key="9">
    <source>
        <dbReference type="ARBA" id="ARBA00022927"/>
    </source>
</evidence>
<dbReference type="GO" id="GO:0045010">
    <property type="term" value="P:actin nucleation"/>
    <property type="evidence" value="ECO:0007669"/>
    <property type="project" value="InterPro"/>
</dbReference>
<dbReference type="GO" id="GO:0005938">
    <property type="term" value="C:cell cortex"/>
    <property type="evidence" value="ECO:0007669"/>
    <property type="project" value="TreeGrafter"/>
</dbReference>
<dbReference type="GO" id="GO:0008017">
    <property type="term" value="F:microtubule binding"/>
    <property type="evidence" value="ECO:0007669"/>
    <property type="project" value="TreeGrafter"/>
</dbReference>
<evidence type="ECO:0000256" key="8">
    <source>
        <dbReference type="ARBA" id="ARBA00022737"/>
    </source>
</evidence>
<keyword evidence="13" id="KW-0968">Cytoplasmic vesicle</keyword>
<dbReference type="Gene3D" id="1.10.510.10">
    <property type="entry name" value="Transferase(Phosphotransferase) domain 1"/>
    <property type="match status" value="1"/>
</dbReference>
<dbReference type="GO" id="GO:0051639">
    <property type="term" value="P:actin filament network formation"/>
    <property type="evidence" value="ECO:0007669"/>
    <property type="project" value="TreeGrafter"/>
</dbReference>
<reference evidence="15" key="1">
    <citation type="submission" date="2025-08" db="UniProtKB">
        <authorList>
            <consortium name="Ensembl"/>
        </authorList>
    </citation>
    <scope>IDENTIFICATION</scope>
</reference>
<dbReference type="GO" id="GO:0030041">
    <property type="term" value="P:actin filament polymerization"/>
    <property type="evidence" value="ECO:0007669"/>
    <property type="project" value="TreeGrafter"/>
</dbReference>
<dbReference type="GO" id="GO:0005886">
    <property type="term" value="C:plasma membrane"/>
    <property type="evidence" value="ECO:0007669"/>
    <property type="project" value="UniProtKB-SubCell"/>
</dbReference>
<keyword evidence="6" id="KW-1003">Cell membrane</keyword>
<keyword evidence="10" id="KW-0472">Membrane</keyword>
<dbReference type="PANTHER" id="PTHR21345:SF9">
    <property type="entry name" value="KIND DOMAIN-CONTAINING PROTEIN"/>
    <property type="match status" value="1"/>
</dbReference>
<evidence type="ECO:0000256" key="5">
    <source>
        <dbReference type="ARBA" id="ARBA00022448"/>
    </source>
</evidence>
<organism evidence="15 16">
    <name type="scientific">Chelonoidis abingdonii</name>
    <name type="common">Abingdon island giant tortoise</name>
    <name type="synonym">Testudo abingdonii</name>
    <dbReference type="NCBI Taxonomy" id="106734"/>
    <lineage>
        <taxon>Eukaryota</taxon>
        <taxon>Metazoa</taxon>
        <taxon>Chordata</taxon>
        <taxon>Craniata</taxon>
        <taxon>Vertebrata</taxon>
        <taxon>Euteleostomi</taxon>
        <taxon>Archelosauria</taxon>
        <taxon>Testudinata</taxon>
        <taxon>Testudines</taxon>
        <taxon>Cryptodira</taxon>
        <taxon>Durocryptodira</taxon>
        <taxon>Testudinoidea</taxon>
        <taxon>Testudinidae</taxon>
        <taxon>Chelonoidis</taxon>
    </lineage>
</organism>
<dbReference type="AlphaFoldDB" id="A0A8C0G3V3"/>
<keyword evidence="12" id="KW-0206">Cytoskeleton</keyword>
<name>A0A8C0G3V3_CHEAB</name>
<comment type="subcellular location">
    <subcellularLocation>
        <location evidence="3">Cell membrane</location>
        <topology evidence="3">Peripheral membrane protein</topology>
        <orientation evidence="3">Cytoplasmic side</orientation>
    </subcellularLocation>
    <subcellularLocation>
        <location evidence="2">Cytoplasm</location>
        <location evidence="2">Cytoskeleton</location>
    </subcellularLocation>
    <subcellularLocation>
        <location evidence="1">Cytoplasmic vesicle membrane</location>
        <topology evidence="1">Peripheral membrane protein</topology>
        <orientation evidence="1">Cytoplasmic side</orientation>
    </subcellularLocation>
</comment>
<keyword evidence="11" id="KW-0009">Actin-binding</keyword>
<dbReference type="GO" id="GO:0030659">
    <property type="term" value="C:cytoplasmic vesicle membrane"/>
    <property type="evidence" value="ECO:0007669"/>
    <property type="project" value="UniProtKB-SubCell"/>
</dbReference>
<protein>
    <recommendedName>
        <fullName evidence="14">KIND domain-containing protein</fullName>
    </recommendedName>
</protein>
<dbReference type="GO" id="GO:0051295">
    <property type="term" value="P:establishment of meiotic spindle localization"/>
    <property type="evidence" value="ECO:0007669"/>
    <property type="project" value="TreeGrafter"/>
</dbReference>
<keyword evidence="5" id="KW-0813">Transport</keyword>
<evidence type="ECO:0000256" key="10">
    <source>
        <dbReference type="ARBA" id="ARBA00023136"/>
    </source>
</evidence>
<dbReference type="GO" id="GO:0015031">
    <property type="term" value="P:protein transport"/>
    <property type="evidence" value="ECO:0007669"/>
    <property type="project" value="UniProtKB-KW"/>
</dbReference>
<evidence type="ECO:0000256" key="1">
    <source>
        <dbReference type="ARBA" id="ARBA00004180"/>
    </source>
</evidence>
<dbReference type="Proteomes" id="UP000694404">
    <property type="component" value="Unplaced"/>
</dbReference>
<evidence type="ECO:0000256" key="7">
    <source>
        <dbReference type="ARBA" id="ARBA00022490"/>
    </source>
</evidence>
<dbReference type="GO" id="GO:0040038">
    <property type="term" value="P:polar body extrusion after meiotic divisions"/>
    <property type="evidence" value="ECO:0007669"/>
    <property type="project" value="TreeGrafter"/>
</dbReference>
<evidence type="ECO:0000313" key="15">
    <source>
        <dbReference type="Ensembl" id="ENSCABP00000003361.1"/>
    </source>
</evidence>
<proteinExistence type="inferred from homology"/>
<evidence type="ECO:0000256" key="11">
    <source>
        <dbReference type="ARBA" id="ARBA00023203"/>
    </source>
</evidence>
<dbReference type="Pfam" id="PF16474">
    <property type="entry name" value="KIND"/>
    <property type="match status" value="1"/>
</dbReference>
<keyword evidence="8" id="KW-0677">Repeat</keyword>
<keyword evidence="16" id="KW-1185">Reference proteome</keyword>
<feature type="domain" description="KIND" evidence="14">
    <location>
        <begin position="22"/>
        <end position="124"/>
    </location>
</feature>
<keyword evidence="7" id="KW-0963">Cytoplasm</keyword>
<dbReference type="GO" id="GO:0048193">
    <property type="term" value="P:Golgi vesicle transport"/>
    <property type="evidence" value="ECO:0007669"/>
    <property type="project" value="TreeGrafter"/>
</dbReference>
<evidence type="ECO:0000256" key="6">
    <source>
        <dbReference type="ARBA" id="ARBA00022475"/>
    </source>
</evidence>
<sequence length="124" mass="13905">MGNGESKKLDYSSCEWRNVTKVSLGEFLRCFDQPISEEQAWALCFQCCHKMKQLAQGPYPVMIKGLGSILIHSDGAVSFMVYPKNMPAGSTFVVPTLSSPLPHLIFLVTYRDSAYLDRVQISPR</sequence>
<dbReference type="InterPro" id="IPR011019">
    <property type="entry name" value="KIND_dom"/>
</dbReference>
<dbReference type="InterPro" id="IPR029901">
    <property type="entry name" value="Spire"/>
</dbReference>
<comment type="similarity">
    <text evidence="4">Belongs to the spire family.</text>
</comment>
<evidence type="ECO:0000256" key="12">
    <source>
        <dbReference type="ARBA" id="ARBA00023212"/>
    </source>
</evidence>
<evidence type="ECO:0000256" key="2">
    <source>
        <dbReference type="ARBA" id="ARBA00004245"/>
    </source>
</evidence>
<dbReference type="GO" id="GO:0036089">
    <property type="term" value="P:cleavage furrow formation"/>
    <property type="evidence" value="ECO:0007669"/>
    <property type="project" value="TreeGrafter"/>
</dbReference>
<keyword evidence="9" id="KW-0653">Protein transport</keyword>
<evidence type="ECO:0000256" key="13">
    <source>
        <dbReference type="ARBA" id="ARBA00023329"/>
    </source>
</evidence>
<reference evidence="15" key="2">
    <citation type="submission" date="2025-09" db="UniProtKB">
        <authorList>
            <consortium name="Ensembl"/>
        </authorList>
    </citation>
    <scope>IDENTIFICATION</scope>
</reference>
<evidence type="ECO:0000256" key="4">
    <source>
        <dbReference type="ARBA" id="ARBA00010956"/>
    </source>
</evidence>